<dbReference type="InterPro" id="IPR036844">
    <property type="entry name" value="Hint_dom_sf"/>
</dbReference>
<dbReference type="EMBL" id="PVEP01000001">
    <property type="protein sequence ID" value="PQV58668.1"/>
    <property type="molecule type" value="Genomic_DNA"/>
</dbReference>
<evidence type="ECO:0000259" key="1">
    <source>
        <dbReference type="Pfam" id="PF13403"/>
    </source>
</evidence>
<dbReference type="Pfam" id="PF13403">
    <property type="entry name" value="Hint_2"/>
    <property type="match status" value="1"/>
</dbReference>
<protein>
    <submittedName>
        <fullName evidence="2">Hint domain-containing protein</fullName>
    </submittedName>
</protein>
<name>A0A2S8SDB0_9RHOB</name>
<sequence>MTCFTPGTPIATPRGPVMAEDLRPGDTVITRDNGLRRIIWTDRRTVDYAALQAAPHLRPVLLRRGSLGDGLPATDMMVAPNQRILVESDRTALCFADHLALVAAKHLVNNRTVQSVPMLGVTYIHAMCAEHEMVLANGCWCELFQPADISLNGLGNAQRNELGEIFPALSPNYKLCGPQPTGPIH</sequence>
<comment type="caution">
    <text evidence="2">The sequence shown here is derived from an EMBL/GenBank/DDBJ whole genome shotgun (WGS) entry which is preliminary data.</text>
</comment>
<dbReference type="Gene3D" id="2.170.16.10">
    <property type="entry name" value="Hedgehog/Intein (Hint) domain"/>
    <property type="match status" value="1"/>
</dbReference>
<organism evidence="2 3">
    <name type="scientific">Albidovulum denitrificans</name>
    <dbReference type="NCBI Taxonomy" id="404881"/>
    <lineage>
        <taxon>Bacteria</taxon>
        <taxon>Pseudomonadati</taxon>
        <taxon>Pseudomonadota</taxon>
        <taxon>Alphaproteobacteria</taxon>
        <taxon>Rhodobacterales</taxon>
        <taxon>Paracoccaceae</taxon>
        <taxon>Albidovulum</taxon>
    </lineage>
</organism>
<gene>
    <name evidence="2" type="ORF">LX70_00480</name>
</gene>
<evidence type="ECO:0000313" key="3">
    <source>
        <dbReference type="Proteomes" id="UP000238338"/>
    </source>
</evidence>
<dbReference type="SUPFAM" id="SSF51294">
    <property type="entry name" value="Hedgehog/intein (Hint) domain"/>
    <property type="match status" value="1"/>
</dbReference>
<evidence type="ECO:0000313" key="2">
    <source>
        <dbReference type="EMBL" id="PQV58668.1"/>
    </source>
</evidence>
<feature type="domain" description="Hedgehog/Intein (Hint)" evidence="1">
    <location>
        <begin position="2"/>
        <end position="147"/>
    </location>
</feature>
<keyword evidence="3" id="KW-1185">Reference proteome</keyword>
<proteinExistence type="predicted"/>
<dbReference type="AlphaFoldDB" id="A0A2S8SDB0"/>
<reference evidence="2 3" key="1">
    <citation type="submission" date="2018-02" db="EMBL/GenBank/DDBJ databases">
        <title>Genomic Encyclopedia of Archaeal and Bacterial Type Strains, Phase II (KMG-II): from individual species to whole genera.</title>
        <authorList>
            <person name="Goeker M."/>
        </authorList>
    </citation>
    <scope>NUCLEOTIDE SEQUENCE [LARGE SCALE GENOMIC DNA]</scope>
    <source>
        <strain evidence="2 3">DSM 18921</strain>
    </source>
</reference>
<dbReference type="InterPro" id="IPR028992">
    <property type="entry name" value="Hedgehog/Intein_dom"/>
</dbReference>
<dbReference type="Proteomes" id="UP000238338">
    <property type="component" value="Unassembled WGS sequence"/>
</dbReference>
<accession>A0A2S8SDB0</accession>
<dbReference type="RefSeq" id="WP_170076095.1">
    <property type="nucleotide sequence ID" value="NZ_PVEP01000001.1"/>
</dbReference>